<dbReference type="AlphaFoldDB" id="A0A5C1AEM5"/>
<evidence type="ECO:0000313" key="3">
    <source>
        <dbReference type="Proteomes" id="UP000324974"/>
    </source>
</evidence>
<dbReference type="RefSeq" id="WP_149111379.1">
    <property type="nucleotide sequence ID" value="NZ_CP042425.1"/>
</dbReference>
<dbReference type="KEGG" id="lrs:PX52LOC_03650"/>
<accession>A0A5C1AEM5</accession>
<dbReference type="OrthoDB" id="9793216at2"/>
<evidence type="ECO:0000259" key="1">
    <source>
        <dbReference type="Pfam" id="PF12867"/>
    </source>
</evidence>
<dbReference type="InterPro" id="IPR034660">
    <property type="entry name" value="DinB/YfiT-like"/>
</dbReference>
<protein>
    <recommendedName>
        <fullName evidence="1">DinB-like domain-containing protein</fullName>
    </recommendedName>
</protein>
<sequence length="160" mass="17731">MELIDAYLAGAGAVQQAITGLAPEQLKAYPVAGTWSIQEIVCHLADSEALFAERMKRVLSEDRPPLLFADPSRHAETLAYQSRDAADDAELIGMIRQQMARILRTQPPEAWARTGVHNKVGEQTLEQLVRKAVDHLEHHLKFVRAKRHALGVPPTIDATP</sequence>
<gene>
    <name evidence="2" type="ORF">PX52LOC_03650</name>
</gene>
<dbReference type="Proteomes" id="UP000324974">
    <property type="component" value="Chromosome"/>
</dbReference>
<reference evidence="3" key="1">
    <citation type="submission" date="2019-08" db="EMBL/GenBank/DDBJ databases">
        <title>Limnoglobus roseus gen. nov., sp. nov., a novel freshwater planctomycete with a giant genome from the family Gemmataceae.</title>
        <authorList>
            <person name="Kulichevskaya I.S."/>
            <person name="Naumoff D.G."/>
            <person name="Miroshnikov K."/>
            <person name="Ivanova A."/>
            <person name="Philippov D.A."/>
            <person name="Hakobyan A."/>
            <person name="Rijpstra I.C."/>
            <person name="Sinninghe Damste J.S."/>
            <person name="Liesack W."/>
            <person name="Dedysh S.N."/>
        </authorList>
    </citation>
    <scope>NUCLEOTIDE SEQUENCE [LARGE SCALE GENOMIC DNA]</scope>
    <source>
        <strain evidence="3">PX52</strain>
    </source>
</reference>
<dbReference type="Gene3D" id="1.20.120.450">
    <property type="entry name" value="dinb family like domain"/>
    <property type="match status" value="1"/>
</dbReference>
<keyword evidence="3" id="KW-1185">Reference proteome</keyword>
<proteinExistence type="predicted"/>
<dbReference type="SUPFAM" id="SSF109854">
    <property type="entry name" value="DinB/YfiT-like putative metalloenzymes"/>
    <property type="match status" value="1"/>
</dbReference>
<evidence type="ECO:0000313" key="2">
    <source>
        <dbReference type="EMBL" id="QEL16687.1"/>
    </source>
</evidence>
<dbReference type="Pfam" id="PF12867">
    <property type="entry name" value="DinB_2"/>
    <property type="match status" value="1"/>
</dbReference>
<feature type="domain" description="DinB-like" evidence="1">
    <location>
        <begin position="13"/>
        <end position="141"/>
    </location>
</feature>
<organism evidence="2 3">
    <name type="scientific">Limnoglobus roseus</name>
    <dbReference type="NCBI Taxonomy" id="2598579"/>
    <lineage>
        <taxon>Bacteria</taxon>
        <taxon>Pseudomonadati</taxon>
        <taxon>Planctomycetota</taxon>
        <taxon>Planctomycetia</taxon>
        <taxon>Gemmatales</taxon>
        <taxon>Gemmataceae</taxon>
        <taxon>Limnoglobus</taxon>
    </lineage>
</organism>
<dbReference type="EMBL" id="CP042425">
    <property type="protein sequence ID" value="QEL16687.1"/>
    <property type="molecule type" value="Genomic_DNA"/>
</dbReference>
<name>A0A5C1AEM5_9BACT</name>
<dbReference type="InterPro" id="IPR024775">
    <property type="entry name" value="DinB-like"/>
</dbReference>